<dbReference type="Pfam" id="PF23450">
    <property type="entry name" value="KIAA2026_hel"/>
    <property type="match status" value="1"/>
</dbReference>
<dbReference type="GO" id="GO:0004527">
    <property type="term" value="F:exonuclease activity"/>
    <property type="evidence" value="ECO:0007669"/>
    <property type="project" value="UniProtKB-KW"/>
</dbReference>
<feature type="region of interest" description="Disordered" evidence="2">
    <location>
        <begin position="1"/>
        <end position="97"/>
    </location>
</feature>
<dbReference type="InterPro" id="IPR056522">
    <property type="entry name" value="KIAA2026_hel"/>
</dbReference>
<keyword evidence="4" id="KW-0269">Exonuclease</keyword>
<accession>F0W261</accession>
<keyword evidence="4" id="KW-0540">Nuclease</keyword>
<feature type="coiled-coil region" evidence="1">
    <location>
        <begin position="339"/>
        <end position="373"/>
    </location>
</feature>
<gene>
    <name evidence="4" type="primary">AlNc14C9G1134</name>
    <name evidence="4" type="ORF">ALNC14_012860</name>
</gene>
<feature type="domain" description="Uncharacterized bromodomain-containing protein 10 helical" evidence="3">
    <location>
        <begin position="110"/>
        <end position="265"/>
    </location>
</feature>
<name>F0W261_9STRA</name>
<feature type="compositionally biased region" description="Basic and acidic residues" evidence="2">
    <location>
        <begin position="1"/>
        <end position="11"/>
    </location>
</feature>
<sequence length="401" mass="46178">MATSDSKRMENGTRGGSVTSNSIHNGMTCHTASVKQKRMGIKQSGTKRSTETKANVRKPSKTQERKTKMRSQRERDNIPLSKPFYNESCQGENGDDSHAEDLNKLRKMWELPATCHILWLLQEPLKLQFSTCLLDYEIALIKPTCSILLDRIVTKLLMSELRGTKAFSLDIGVDLEYEIWSQHLEGRYKRLYDHWHTLSATSNPASSPIEQAGNGNDTSVYPYKTTLSYLGAECPFKNASFADLSIETRCKVLYNLSESIANETKFQTYLQQMEEDDLRIEPFGYDRVGNAFYFFPEFYHDRRIYRLKENGQTWDLWAKGEASFREMLKNLEHLGGRKARGEQDLIEHLRDILEQYEAEGKVYAKQVELANRKAILDAMPRKKSLRLRAKYLTKTGVNKAL</sequence>
<keyword evidence="1" id="KW-0175">Coiled coil</keyword>
<reference evidence="4" key="2">
    <citation type="submission" date="2011-02" db="EMBL/GenBank/DDBJ databases">
        <authorList>
            <person name="MacLean D."/>
        </authorList>
    </citation>
    <scope>NUCLEOTIDE SEQUENCE</scope>
</reference>
<dbReference type="EMBL" id="FR824054">
    <property type="protein sequence ID" value="CCA15143.1"/>
    <property type="molecule type" value="Genomic_DNA"/>
</dbReference>
<feature type="compositionally biased region" description="Polar residues" evidence="2">
    <location>
        <begin position="16"/>
        <end position="34"/>
    </location>
</feature>
<evidence type="ECO:0000313" key="4">
    <source>
        <dbReference type="EMBL" id="CCA15143.1"/>
    </source>
</evidence>
<protein>
    <submittedName>
        <fullName evidence="4">Exosome complex exonuclease RRP6like protein putativ</fullName>
    </submittedName>
</protein>
<evidence type="ECO:0000259" key="3">
    <source>
        <dbReference type="Pfam" id="PF23450"/>
    </source>
</evidence>
<dbReference type="HOGENOM" id="CLU_687760_0_0_1"/>
<evidence type="ECO:0000256" key="1">
    <source>
        <dbReference type="SAM" id="Coils"/>
    </source>
</evidence>
<evidence type="ECO:0000256" key="2">
    <source>
        <dbReference type="SAM" id="MobiDB-lite"/>
    </source>
</evidence>
<feature type="compositionally biased region" description="Basic and acidic residues" evidence="2">
    <location>
        <begin position="61"/>
        <end position="77"/>
    </location>
</feature>
<reference evidence="4" key="1">
    <citation type="journal article" date="2011" name="PLoS Biol.">
        <title>Gene gain and loss during evolution of obligate parasitism in the white rust pathogen of Arabidopsis thaliana.</title>
        <authorList>
            <person name="Kemen E."/>
            <person name="Gardiner A."/>
            <person name="Schultz-Larsen T."/>
            <person name="Kemen A.C."/>
            <person name="Balmuth A.L."/>
            <person name="Robert-Seilaniantz A."/>
            <person name="Bailey K."/>
            <person name="Holub E."/>
            <person name="Studholme D.J."/>
            <person name="Maclean D."/>
            <person name="Jones J.D."/>
        </authorList>
    </citation>
    <scope>NUCLEOTIDE SEQUENCE</scope>
</reference>
<dbReference type="AlphaFoldDB" id="F0W261"/>
<proteinExistence type="predicted"/>
<organism evidence="4">
    <name type="scientific">Albugo laibachii Nc14</name>
    <dbReference type="NCBI Taxonomy" id="890382"/>
    <lineage>
        <taxon>Eukaryota</taxon>
        <taxon>Sar</taxon>
        <taxon>Stramenopiles</taxon>
        <taxon>Oomycota</taxon>
        <taxon>Peronosporomycetes</taxon>
        <taxon>Albuginales</taxon>
        <taxon>Albuginaceae</taxon>
        <taxon>Albugo</taxon>
    </lineage>
</organism>
<keyword evidence="4" id="KW-0378">Hydrolase</keyword>